<dbReference type="AlphaFoldDB" id="A0A0A3YQ53"/>
<dbReference type="PANTHER" id="PTHR33420:SF32">
    <property type="entry name" value="FIMBRIAL-LIKE PROTEIN"/>
    <property type="match status" value="1"/>
</dbReference>
<keyword evidence="1" id="KW-0732">Signal</keyword>
<gene>
    <name evidence="3" type="ORF">NG99_21075</name>
</gene>
<dbReference type="EMBL" id="JRUQ01000060">
    <property type="protein sequence ID" value="KGT88760.1"/>
    <property type="molecule type" value="Genomic_DNA"/>
</dbReference>
<name>A0A0A3YQ53_9GAMM</name>
<dbReference type="OrthoDB" id="6466381at2"/>
<dbReference type="GO" id="GO:0009289">
    <property type="term" value="C:pilus"/>
    <property type="evidence" value="ECO:0007669"/>
    <property type="project" value="InterPro"/>
</dbReference>
<organism evidence="3 4">
    <name type="scientific">Erwinia typographi</name>
    <dbReference type="NCBI Taxonomy" id="371042"/>
    <lineage>
        <taxon>Bacteria</taxon>
        <taxon>Pseudomonadati</taxon>
        <taxon>Pseudomonadota</taxon>
        <taxon>Gammaproteobacteria</taxon>
        <taxon>Enterobacterales</taxon>
        <taxon>Erwiniaceae</taxon>
        <taxon>Erwinia</taxon>
    </lineage>
</organism>
<dbReference type="RefSeq" id="WP_034897340.1">
    <property type="nucleotide sequence ID" value="NZ_JRUQ01000060.1"/>
</dbReference>
<dbReference type="InterPro" id="IPR000259">
    <property type="entry name" value="Adhesion_dom_fimbrial"/>
</dbReference>
<dbReference type="Gene3D" id="2.60.40.1090">
    <property type="entry name" value="Fimbrial-type adhesion domain"/>
    <property type="match status" value="1"/>
</dbReference>
<proteinExistence type="predicted"/>
<dbReference type="STRING" id="371042.NG99_21075"/>
<dbReference type="PANTHER" id="PTHR33420">
    <property type="entry name" value="FIMBRIAL SUBUNIT ELFA-RELATED"/>
    <property type="match status" value="1"/>
</dbReference>
<accession>A0A0A3YQ53</accession>
<evidence type="ECO:0000313" key="3">
    <source>
        <dbReference type="EMBL" id="KGT88760.1"/>
    </source>
</evidence>
<feature type="chain" id="PRO_5002005295" description="Fimbrial-type adhesion domain-containing protein" evidence="1">
    <location>
        <begin position="28"/>
        <end position="186"/>
    </location>
</feature>
<keyword evidence="4" id="KW-1185">Reference proteome</keyword>
<comment type="caution">
    <text evidence="3">The sequence shown here is derived from an EMBL/GenBank/DDBJ whole genome shotgun (WGS) entry which is preliminary data.</text>
</comment>
<evidence type="ECO:0000256" key="1">
    <source>
        <dbReference type="SAM" id="SignalP"/>
    </source>
</evidence>
<evidence type="ECO:0000259" key="2">
    <source>
        <dbReference type="Pfam" id="PF00419"/>
    </source>
</evidence>
<feature type="signal peptide" evidence="1">
    <location>
        <begin position="1"/>
        <end position="27"/>
    </location>
</feature>
<reference evidence="3 4" key="1">
    <citation type="submission" date="2014-10" db="EMBL/GenBank/DDBJ databases">
        <title>Genome sequence of Erwinia typographi M043b.</title>
        <authorList>
            <person name="Chan K.-G."/>
            <person name="Tan W.-S."/>
        </authorList>
    </citation>
    <scope>NUCLEOTIDE SEQUENCE [LARGE SCALE GENOMIC DNA]</scope>
    <source>
        <strain evidence="3 4">M043b</strain>
    </source>
</reference>
<dbReference type="SUPFAM" id="SSF49401">
    <property type="entry name" value="Bacterial adhesins"/>
    <property type="match status" value="1"/>
</dbReference>
<protein>
    <recommendedName>
        <fullName evidence="2">Fimbrial-type adhesion domain-containing protein</fullName>
    </recommendedName>
</protein>
<dbReference type="InterPro" id="IPR050263">
    <property type="entry name" value="Bact_Fimbrial_Adh_Pro"/>
</dbReference>
<evidence type="ECO:0000313" key="4">
    <source>
        <dbReference type="Proteomes" id="UP000030351"/>
    </source>
</evidence>
<dbReference type="Proteomes" id="UP000030351">
    <property type="component" value="Unassembled WGS sequence"/>
</dbReference>
<dbReference type="eggNOG" id="COG3539">
    <property type="taxonomic scope" value="Bacteria"/>
</dbReference>
<dbReference type="Pfam" id="PF00419">
    <property type="entry name" value="Fimbrial"/>
    <property type="match status" value="1"/>
</dbReference>
<sequence>MNMKRRAVSAMALTVLLAAGLNAQAQAASAEAFITIKGKVLSNTCTLESKNINVAMAAISDKDIRKKGETAAKRTVSLVLKDCGGAVSAVKVTAQGTADDDDKSAFANLYGNGKDETKTAATGLGIHFYETDGNTLFNPDNPVTETSTLTPDEDNTLTYTAEYVGTKDTVTGGNFSTVINMTLDYQ</sequence>
<feature type="domain" description="Fimbrial-type adhesion" evidence="2">
    <location>
        <begin position="34"/>
        <end position="186"/>
    </location>
</feature>
<dbReference type="InterPro" id="IPR036937">
    <property type="entry name" value="Adhesion_dom_fimbrial_sf"/>
</dbReference>
<dbReference type="GO" id="GO:0043709">
    <property type="term" value="P:cell adhesion involved in single-species biofilm formation"/>
    <property type="evidence" value="ECO:0007669"/>
    <property type="project" value="TreeGrafter"/>
</dbReference>
<dbReference type="InterPro" id="IPR008966">
    <property type="entry name" value="Adhesion_dom_sf"/>
</dbReference>